<dbReference type="InterPro" id="IPR010093">
    <property type="entry name" value="SinI_DNA-bd"/>
</dbReference>
<feature type="domain" description="PBP" evidence="1">
    <location>
        <begin position="79"/>
        <end position="258"/>
    </location>
</feature>
<evidence type="ECO:0000259" key="2">
    <source>
        <dbReference type="Pfam" id="PF12728"/>
    </source>
</evidence>
<dbReference type="SUPFAM" id="SSF53850">
    <property type="entry name" value="Periplasmic binding protein-like II"/>
    <property type="match status" value="1"/>
</dbReference>
<evidence type="ECO:0000259" key="1">
    <source>
        <dbReference type="Pfam" id="PF12727"/>
    </source>
</evidence>
<dbReference type="KEGG" id="ppru:FDP22_04550"/>
<sequence length="286" mass="30378">MDEAPRFLTTAEVATLLRVRERKVYDLAAAGGIPCRRLTGKLLFPREEIELWLEGTAPGPLPEIVAGSHDPLLEWALRESACGLATAFDGSLDGLERLAAREAALAGCHVFEPETGDWNLGHVAARLGQAPVVVAEWARRQQGVLLAPGLGAQVRSLADLAGRRVVRRQPSSGAGMLLDHLIAEAGGGAPAFTPDLARTETEAATAVLSGAAEAAPGLGALAAQFRLDFLPTAVERFDLVVDRRCWFEPPFQRLLAFCRSPGFAARAESFGGYDVSGLGTIRHNGP</sequence>
<dbReference type="Pfam" id="PF12728">
    <property type="entry name" value="HTH_17"/>
    <property type="match status" value="1"/>
</dbReference>
<name>A0A5B8FUX7_9RHOB</name>
<dbReference type="PANTHER" id="PTHR38431:SF1">
    <property type="entry name" value="BLL2305 PROTEIN"/>
    <property type="match status" value="1"/>
</dbReference>
<protein>
    <submittedName>
        <fullName evidence="3">Helix-turn-helix domain-containing protein</fullName>
    </submittedName>
</protein>
<gene>
    <name evidence="3" type="ORF">FDP22_04550</name>
</gene>
<dbReference type="NCBIfam" id="TIGR01764">
    <property type="entry name" value="excise"/>
    <property type="match status" value="1"/>
</dbReference>
<proteinExistence type="predicted"/>
<dbReference type="PANTHER" id="PTHR38431">
    <property type="entry name" value="BLL2305 PROTEIN"/>
    <property type="match status" value="1"/>
</dbReference>
<evidence type="ECO:0000313" key="4">
    <source>
        <dbReference type="Proteomes" id="UP000305888"/>
    </source>
</evidence>
<dbReference type="InterPro" id="IPR024370">
    <property type="entry name" value="PBP_domain"/>
</dbReference>
<organism evidence="3 4">
    <name type="scientific">Paroceanicella profunda</name>
    <dbReference type="NCBI Taxonomy" id="2579971"/>
    <lineage>
        <taxon>Bacteria</taxon>
        <taxon>Pseudomonadati</taxon>
        <taxon>Pseudomonadota</taxon>
        <taxon>Alphaproteobacteria</taxon>
        <taxon>Rhodobacterales</taxon>
        <taxon>Paracoccaceae</taxon>
        <taxon>Paroceanicella</taxon>
    </lineage>
</organism>
<dbReference type="OrthoDB" id="9805928at2"/>
<accession>A0A5B8FUX7</accession>
<reference evidence="3 4" key="1">
    <citation type="submission" date="2019-06" db="EMBL/GenBank/DDBJ databases">
        <title>Genome sequence of Rhodobacteraceae bacterium D4M1.</title>
        <authorList>
            <person name="Cao J."/>
        </authorList>
    </citation>
    <scope>NUCLEOTIDE SEQUENCE [LARGE SCALE GENOMIC DNA]</scope>
    <source>
        <strain evidence="3 4">D4M1</strain>
    </source>
</reference>
<dbReference type="Pfam" id="PF12727">
    <property type="entry name" value="PBP_like"/>
    <property type="match status" value="1"/>
</dbReference>
<feature type="domain" description="Helix-turn-helix" evidence="2">
    <location>
        <begin position="7"/>
        <end position="55"/>
    </location>
</feature>
<dbReference type="Proteomes" id="UP000305888">
    <property type="component" value="Chromosome"/>
</dbReference>
<dbReference type="RefSeq" id="WP_138575495.1">
    <property type="nucleotide sequence ID" value="NZ_CP040818.1"/>
</dbReference>
<evidence type="ECO:0000313" key="3">
    <source>
        <dbReference type="EMBL" id="QDL91114.1"/>
    </source>
</evidence>
<keyword evidence="4" id="KW-1185">Reference proteome</keyword>
<dbReference type="EMBL" id="CP040818">
    <property type="protein sequence ID" value="QDL91114.1"/>
    <property type="molecule type" value="Genomic_DNA"/>
</dbReference>
<dbReference type="InterPro" id="IPR041657">
    <property type="entry name" value="HTH_17"/>
</dbReference>
<dbReference type="Gene3D" id="3.40.190.10">
    <property type="entry name" value="Periplasmic binding protein-like II"/>
    <property type="match status" value="1"/>
</dbReference>
<dbReference type="GO" id="GO:0003677">
    <property type="term" value="F:DNA binding"/>
    <property type="evidence" value="ECO:0007669"/>
    <property type="project" value="InterPro"/>
</dbReference>
<dbReference type="AlphaFoldDB" id="A0A5B8FUX7"/>